<dbReference type="EMBL" id="CP012159">
    <property type="protein sequence ID" value="AKT37556.1"/>
    <property type="molecule type" value="Genomic_DNA"/>
</dbReference>
<dbReference type="PROSITE" id="PS51257">
    <property type="entry name" value="PROKAR_LIPOPROTEIN"/>
    <property type="match status" value="1"/>
</dbReference>
<feature type="compositionally biased region" description="Pro residues" evidence="4">
    <location>
        <begin position="315"/>
        <end position="327"/>
    </location>
</feature>
<gene>
    <name evidence="7" type="ORF">CMC5_016970</name>
</gene>
<feature type="signal peptide" evidence="5">
    <location>
        <begin position="1"/>
        <end position="24"/>
    </location>
</feature>
<evidence type="ECO:0000259" key="6">
    <source>
        <dbReference type="Pfam" id="PF24517"/>
    </source>
</evidence>
<dbReference type="OrthoDB" id="2476528at2"/>
<dbReference type="GO" id="GO:0005576">
    <property type="term" value="C:extracellular region"/>
    <property type="evidence" value="ECO:0007669"/>
    <property type="project" value="UniProtKB-SubCell"/>
</dbReference>
<organism evidence="7 8">
    <name type="scientific">Chondromyces crocatus</name>
    <dbReference type="NCBI Taxonomy" id="52"/>
    <lineage>
        <taxon>Bacteria</taxon>
        <taxon>Pseudomonadati</taxon>
        <taxon>Myxococcota</taxon>
        <taxon>Polyangia</taxon>
        <taxon>Polyangiales</taxon>
        <taxon>Polyangiaceae</taxon>
        <taxon>Chondromyces</taxon>
    </lineage>
</organism>
<keyword evidence="8" id="KW-1185">Reference proteome</keyword>
<dbReference type="Pfam" id="PF24517">
    <property type="entry name" value="CBM96"/>
    <property type="match status" value="1"/>
</dbReference>
<evidence type="ECO:0000256" key="5">
    <source>
        <dbReference type="SAM" id="SignalP"/>
    </source>
</evidence>
<feature type="region of interest" description="Disordered" evidence="4">
    <location>
        <begin position="292"/>
        <end position="327"/>
    </location>
</feature>
<evidence type="ECO:0000256" key="2">
    <source>
        <dbReference type="ARBA" id="ARBA00022525"/>
    </source>
</evidence>
<dbReference type="Proteomes" id="UP000067626">
    <property type="component" value="Chromosome"/>
</dbReference>
<sequence length="327" mass="37543">MFQRNSRLLALSVLPVALAMSACAMDVDETEAVEENEDAIDRRNEPPGMTPPRGTQTDREREPTPHHGSRCRIYRRGEHGHVKDATIHREAPDYNEGELETISAGQGERRKLALIGFDLSDLDDDVEIERADLGIWQTWTDSETPVTVHAIRDAWREHEVTWHNFGDGHEHEPLGSFMTHHGEGHHEVDVTKHLETWRHHRPRHGHEHHGFVIDVPGKRHAFRSSESERIEHRPFLRVCLAGITIVPPRGLRTNPREPSTTPPREEPGRLHGQPVRLPEMTREHLRRHLIHIGPPHTRTPHHEPHRRHLRGPLIPVTPPHGTPMPPH</sequence>
<feature type="chain" id="PRO_5005459106" description="Carbohydrate-binding module family 96 domain-containing protein" evidence="5">
    <location>
        <begin position="25"/>
        <end position="327"/>
    </location>
</feature>
<accession>A0A0K1E9L6</accession>
<dbReference type="NCBIfam" id="NF033679">
    <property type="entry name" value="DNRLRE_dom"/>
    <property type="match status" value="1"/>
</dbReference>
<feature type="region of interest" description="Disordered" evidence="4">
    <location>
        <begin position="31"/>
        <end position="69"/>
    </location>
</feature>
<comment type="subcellular location">
    <subcellularLocation>
        <location evidence="1">Secreted</location>
    </subcellularLocation>
</comment>
<protein>
    <recommendedName>
        <fullName evidence="6">Carbohydrate-binding module family 96 domain-containing protein</fullName>
    </recommendedName>
</protein>
<evidence type="ECO:0000256" key="4">
    <source>
        <dbReference type="SAM" id="MobiDB-lite"/>
    </source>
</evidence>
<dbReference type="RefSeq" id="WP_050429905.1">
    <property type="nucleotide sequence ID" value="NZ_CP012159.1"/>
</dbReference>
<evidence type="ECO:0000256" key="1">
    <source>
        <dbReference type="ARBA" id="ARBA00004613"/>
    </source>
</evidence>
<feature type="compositionally biased region" description="Basic and acidic residues" evidence="4">
    <location>
        <begin position="56"/>
        <end position="65"/>
    </location>
</feature>
<dbReference type="InterPro" id="IPR055372">
    <property type="entry name" value="CBM96"/>
</dbReference>
<feature type="region of interest" description="Disordered" evidence="4">
    <location>
        <begin position="248"/>
        <end position="276"/>
    </location>
</feature>
<keyword evidence="3 5" id="KW-0732">Signal</keyword>
<feature type="domain" description="Carbohydrate-binding module family 96" evidence="6">
    <location>
        <begin position="82"/>
        <end position="228"/>
    </location>
</feature>
<proteinExistence type="predicted"/>
<name>A0A0K1E9L6_CHOCO</name>
<evidence type="ECO:0000313" key="7">
    <source>
        <dbReference type="EMBL" id="AKT37556.1"/>
    </source>
</evidence>
<dbReference type="AlphaFoldDB" id="A0A0K1E9L6"/>
<dbReference type="KEGG" id="ccro:CMC5_016970"/>
<reference evidence="7 8" key="1">
    <citation type="submission" date="2015-07" db="EMBL/GenBank/DDBJ databases">
        <title>Genome analysis of myxobacterium Chondromyces crocatus Cm c5 reveals a high potential for natural compound synthesis and the genetic basis for the loss of fruiting body formation.</title>
        <authorList>
            <person name="Zaburannyi N."/>
            <person name="Bunk B."/>
            <person name="Maier J."/>
            <person name="Overmann J."/>
            <person name="Mueller R."/>
        </authorList>
    </citation>
    <scope>NUCLEOTIDE SEQUENCE [LARGE SCALE GENOMIC DNA]</scope>
    <source>
        <strain evidence="7 8">Cm c5</strain>
    </source>
</reference>
<keyword evidence="2" id="KW-0964">Secreted</keyword>
<evidence type="ECO:0000256" key="3">
    <source>
        <dbReference type="ARBA" id="ARBA00022729"/>
    </source>
</evidence>
<evidence type="ECO:0000313" key="8">
    <source>
        <dbReference type="Proteomes" id="UP000067626"/>
    </source>
</evidence>